<organism evidence="2 3">
    <name type="scientific">Thalassiosira oceanica</name>
    <name type="common">Marine diatom</name>
    <dbReference type="NCBI Taxonomy" id="159749"/>
    <lineage>
        <taxon>Eukaryota</taxon>
        <taxon>Sar</taxon>
        <taxon>Stramenopiles</taxon>
        <taxon>Ochrophyta</taxon>
        <taxon>Bacillariophyta</taxon>
        <taxon>Coscinodiscophyceae</taxon>
        <taxon>Thalassiosirophycidae</taxon>
        <taxon>Thalassiosirales</taxon>
        <taxon>Thalassiosiraceae</taxon>
        <taxon>Thalassiosira</taxon>
    </lineage>
</organism>
<feature type="compositionally biased region" description="Basic and acidic residues" evidence="1">
    <location>
        <begin position="35"/>
        <end position="70"/>
    </location>
</feature>
<dbReference type="EMBL" id="AGNL01001031">
    <property type="protein sequence ID" value="EJK77312.1"/>
    <property type="molecule type" value="Genomic_DNA"/>
</dbReference>
<evidence type="ECO:0000313" key="3">
    <source>
        <dbReference type="Proteomes" id="UP000266841"/>
    </source>
</evidence>
<dbReference type="AlphaFoldDB" id="K0TR76"/>
<feature type="non-terminal residue" evidence="2">
    <location>
        <position position="83"/>
    </location>
</feature>
<keyword evidence="3" id="KW-1185">Reference proteome</keyword>
<accession>K0TR76</accession>
<comment type="caution">
    <text evidence="2">The sequence shown here is derived from an EMBL/GenBank/DDBJ whole genome shotgun (WGS) entry which is preliminary data.</text>
</comment>
<protein>
    <submittedName>
        <fullName evidence="2">Uncharacterized protein</fullName>
    </submittedName>
</protein>
<feature type="compositionally biased region" description="Gly residues" evidence="1">
    <location>
        <begin position="73"/>
        <end position="83"/>
    </location>
</feature>
<proteinExistence type="predicted"/>
<evidence type="ECO:0000313" key="2">
    <source>
        <dbReference type="EMBL" id="EJK77312.1"/>
    </source>
</evidence>
<name>K0TR76_THAOC</name>
<gene>
    <name evidence="2" type="ORF">THAOC_00860</name>
</gene>
<sequence length="83" mass="8577">MTGKPLDPPPPPPPPQALKGEVVLTYDPEPTPEAADGKGEAKEEVAKAEVKVEEYEGGGRRGREGGDRPGRHIAGGGGRGAPR</sequence>
<feature type="region of interest" description="Disordered" evidence="1">
    <location>
        <begin position="27"/>
        <end position="83"/>
    </location>
</feature>
<dbReference type="Proteomes" id="UP000266841">
    <property type="component" value="Unassembled WGS sequence"/>
</dbReference>
<reference evidence="2 3" key="1">
    <citation type="journal article" date="2012" name="Genome Biol.">
        <title>Genome and low-iron response of an oceanic diatom adapted to chronic iron limitation.</title>
        <authorList>
            <person name="Lommer M."/>
            <person name="Specht M."/>
            <person name="Roy A.S."/>
            <person name="Kraemer L."/>
            <person name="Andreson R."/>
            <person name="Gutowska M.A."/>
            <person name="Wolf J."/>
            <person name="Bergner S.V."/>
            <person name="Schilhabel M.B."/>
            <person name="Klostermeier U.C."/>
            <person name="Beiko R.G."/>
            <person name="Rosenstiel P."/>
            <person name="Hippler M."/>
            <person name="Laroche J."/>
        </authorList>
    </citation>
    <scope>NUCLEOTIDE SEQUENCE [LARGE SCALE GENOMIC DNA]</scope>
    <source>
        <strain evidence="2 3">CCMP1005</strain>
    </source>
</reference>
<evidence type="ECO:0000256" key="1">
    <source>
        <dbReference type="SAM" id="MobiDB-lite"/>
    </source>
</evidence>